<evidence type="ECO:0000313" key="1">
    <source>
        <dbReference type="EMBL" id="CEK65653.1"/>
    </source>
</evidence>
<organism evidence="1">
    <name type="scientific">Arion vulgaris</name>
    <dbReference type="NCBI Taxonomy" id="1028688"/>
    <lineage>
        <taxon>Eukaryota</taxon>
        <taxon>Metazoa</taxon>
        <taxon>Spiralia</taxon>
        <taxon>Lophotrochozoa</taxon>
        <taxon>Mollusca</taxon>
        <taxon>Gastropoda</taxon>
        <taxon>Heterobranchia</taxon>
        <taxon>Euthyneura</taxon>
        <taxon>Panpulmonata</taxon>
        <taxon>Eupulmonata</taxon>
        <taxon>Stylommatophora</taxon>
        <taxon>Helicina</taxon>
        <taxon>Arionoidea</taxon>
        <taxon>Arionidae</taxon>
        <taxon>Arion</taxon>
    </lineage>
</organism>
<feature type="non-terminal residue" evidence="1">
    <location>
        <position position="52"/>
    </location>
</feature>
<sequence>MNSVWIAALQPTLMFFQLSHAQREHETYILLSVSHKRKKSVSSILRSGFSGK</sequence>
<protein>
    <submittedName>
        <fullName evidence="1">Uncharacterized protein</fullName>
    </submittedName>
</protein>
<gene>
    <name evidence="1" type="primary">ORF55767</name>
</gene>
<name>A0A0B6ZAZ0_9EUPU</name>
<dbReference type="AlphaFoldDB" id="A0A0B6ZAZ0"/>
<accession>A0A0B6ZAZ0</accession>
<proteinExistence type="predicted"/>
<dbReference type="EMBL" id="HACG01018788">
    <property type="protein sequence ID" value="CEK65653.1"/>
    <property type="molecule type" value="Transcribed_RNA"/>
</dbReference>
<reference evidence="1" key="1">
    <citation type="submission" date="2014-12" db="EMBL/GenBank/DDBJ databases">
        <title>Insight into the proteome of Arion vulgaris.</title>
        <authorList>
            <person name="Aradska J."/>
            <person name="Bulat T."/>
            <person name="Smidak R."/>
            <person name="Sarate P."/>
            <person name="Gangsoo J."/>
            <person name="Sialana F."/>
            <person name="Bilban M."/>
            <person name="Lubec G."/>
        </authorList>
    </citation>
    <scope>NUCLEOTIDE SEQUENCE</scope>
    <source>
        <tissue evidence="1">Skin</tissue>
    </source>
</reference>